<evidence type="ECO:0000256" key="1">
    <source>
        <dbReference type="ARBA" id="ARBA00022723"/>
    </source>
</evidence>
<dbReference type="GO" id="GO:0008270">
    <property type="term" value="F:zinc ion binding"/>
    <property type="evidence" value="ECO:0007669"/>
    <property type="project" value="UniProtKB-KW"/>
</dbReference>
<dbReference type="KEGG" id="ngr:NAEGRDRAFT_72524"/>
<feature type="compositionally biased region" description="Low complexity" evidence="5">
    <location>
        <begin position="141"/>
        <end position="153"/>
    </location>
</feature>
<proteinExistence type="predicted"/>
<dbReference type="AlphaFoldDB" id="D2VU37"/>
<keyword evidence="8" id="KW-1185">Reference proteome</keyword>
<dbReference type="InterPro" id="IPR036855">
    <property type="entry name" value="Znf_CCCH_sf"/>
</dbReference>
<evidence type="ECO:0000256" key="4">
    <source>
        <dbReference type="PROSITE-ProRule" id="PRU00723"/>
    </source>
</evidence>
<feature type="compositionally biased region" description="Basic residues" evidence="5">
    <location>
        <begin position="125"/>
        <end position="134"/>
    </location>
</feature>
<dbReference type="RefSeq" id="XP_002672304.1">
    <property type="nucleotide sequence ID" value="XM_002672258.1"/>
</dbReference>
<dbReference type="GeneID" id="8855789"/>
<dbReference type="OrthoDB" id="10266336at2759"/>
<feature type="domain" description="C3H1-type" evidence="6">
    <location>
        <begin position="44"/>
        <end position="72"/>
    </location>
</feature>
<organism evidence="8">
    <name type="scientific">Naegleria gruberi</name>
    <name type="common">Amoeba</name>
    <dbReference type="NCBI Taxonomy" id="5762"/>
    <lineage>
        <taxon>Eukaryota</taxon>
        <taxon>Discoba</taxon>
        <taxon>Heterolobosea</taxon>
        <taxon>Tetramitia</taxon>
        <taxon>Eutetramitia</taxon>
        <taxon>Vahlkampfiidae</taxon>
        <taxon>Naegleria</taxon>
    </lineage>
</organism>
<dbReference type="Pfam" id="PF00642">
    <property type="entry name" value="zf-CCCH"/>
    <property type="match status" value="1"/>
</dbReference>
<accession>D2VU37</accession>
<keyword evidence="1 4" id="KW-0479">Metal-binding</keyword>
<evidence type="ECO:0000313" key="8">
    <source>
        <dbReference type="Proteomes" id="UP000006671"/>
    </source>
</evidence>
<evidence type="ECO:0000259" key="6">
    <source>
        <dbReference type="PROSITE" id="PS50103"/>
    </source>
</evidence>
<dbReference type="Proteomes" id="UP000006671">
    <property type="component" value="Unassembled WGS sequence"/>
</dbReference>
<gene>
    <name evidence="7" type="ORF">NAEGRDRAFT_72524</name>
</gene>
<protein>
    <submittedName>
        <fullName evidence="7">Predicted protein</fullName>
    </submittedName>
</protein>
<dbReference type="InParanoid" id="D2VU37"/>
<dbReference type="PROSITE" id="PS50103">
    <property type="entry name" value="ZF_C3H1"/>
    <property type="match status" value="1"/>
</dbReference>
<dbReference type="SUPFAM" id="SSF90229">
    <property type="entry name" value="CCCH zinc finger"/>
    <property type="match status" value="1"/>
</dbReference>
<sequence length="236" mass="26597">MSQYHEQQQDDSFPISSIVPSNMIGMSDVITTNTATATGEDFSPSSLLPCEAYEKDGFCARGSTCKFKHESAIGNVNLIEFLFEYETIIPKATSKKVRKISEITLDTQKTNQVPPSPSSIDKKPMIRKSKKTKIEKKIDNDSINNTNTSSSTNQLTSASMPEEPFEIPAEYAEINFEKPIIPFNFSFHTPTFLRQSTLQELIDINMKNTTNRNKGIVLAYMKGKKIYQILTNFDLK</sequence>
<dbReference type="InterPro" id="IPR000571">
    <property type="entry name" value="Znf_CCCH"/>
</dbReference>
<evidence type="ECO:0000256" key="2">
    <source>
        <dbReference type="ARBA" id="ARBA00022771"/>
    </source>
</evidence>
<keyword evidence="2 4" id="KW-0863">Zinc-finger</keyword>
<reference evidence="7 8" key="1">
    <citation type="journal article" date="2010" name="Cell">
        <title>The genome of Naegleria gruberi illuminates early eukaryotic versatility.</title>
        <authorList>
            <person name="Fritz-Laylin L.K."/>
            <person name="Prochnik S.E."/>
            <person name="Ginger M.L."/>
            <person name="Dacks J.B."/>
            <person name="Carpenter M.L."/>
            <person name="Field M.C."/>
            <person name="Kuo A."/>
            <person name="Paredez A."/>
            <person name="Chapman J."/>
            <person name="Pham J."/>
            <person name="Shu S."/>
            <person name="Neupane R."/>
            <person name="Cipriano M."/>
            <person name="Mancuso J."/>
            <person name="Tu H."/>
            <person name="Salamov A."/>
            <person name="Lindquist E."/>
            <person name="Shapiro H."/>
            <person name="Lucas S."/>
            <person name="Grigoriev I.V."/>
            <person name="Cande W.Z."/>
            <person name="Fulton C."/>
            <person name="Rokhsar D.S."/>
            <person name="Dawson S.C."/>
        </authorList>
    </citation>
    <scope>NUCLEOTIDE SEQUENCE [LARGE SCALE GENOMIC DNA]</scope>
    <source>
        <strain evidence="7 8">NEG-M</strain>
    </source>
</reference>
<keyword evidence="3 4" id="KW-0862">Zinc</keyword>
<dbReference type="EMBL" id="GG738898">
    <property type="protein sequence ID" value="EFC39560.1"/>
    <property type="molecule type" value="Genomic_DNA"/>
</dbReference>
<evidence type="ECO:0000313" key="7">
    <source>
        <dbReference type="EMBL" id="EFC39560.1"/>
    </source>
</evidence>
<evidence type="ECO:0000256" key="5">
    <source>
        <dbReference type="SAM" id="MobiDB-lite"/>
    </source>
</evidence>
<dbReference type="VEuPathDB" id="AmoebaDB:NAEGRDRAFT_72524"/>
<evidence type="ECO:0000256" key="3">
    <source>
        <dbReference type="ARBA" id="ARBA00022833"/>
    </source>
</evidence>
<dbReference type="OMA" id="FRHDNAI"/>
<feature type="zinc finger region" description="C3H1-type" evidence="4">
    <location>
        <begin position="44"/>
        <end position="72"/>
    </location>
</feature>
<feature type="region of interest" description="Disordered" evidence="5">
    <location>
        <begin position="108"/>
        <end position="159"/>
    </location>
</feature>
<name>D2VU37_NAEGR</name>